<reference evidence="8 9" key="1">
    <citation type="submission" date="2020-02" db="EMBL/GenBank/DDBJ databases">
        <title>Characterization of phylogenetic diversity of novel bifidobacterial species isolated in Czech ZOOs.</title>
        <authorList>
            <person name="Lugli G.A."/>
            <person name="Vera N.B."/>
            <person name="Ventura M."/>
        </authorList>
    </citation>
    <scope>NUCLEOTIDE SEQUENCE [LARGE SCALE GENOMIC DNA]</scope>
    <source>
        <strain evidence="8 9">DSM 109957</strain>
    </source>
</reference>
<dbReference type="AlphaFoldDB" id="A0A7Y0HRK5"/>
<evidence type="ECO:0000256" key="4">
    <source>
        <dbReference type="ARBA" id="ARBA00022807"/>
    </source>
</evidence>
<feature type="region of interest" description="Disordered" evidence="5">
    <location>
        <begin position="77"/>
        <end position="132"/>
    </location>
</feature>
<feature type="chain" id="PRO_5030615253" evidence="6">
    <location>
        <begin position="27"/>
        <end position="250"/>
    </location>
</feature>
<dbReference type="GO" id="GO:0006508">
    <property type="term" value="P:proteolysis"/>
    <property type="evidence" value="ECO:0007669"/>
    <property type="project" value="UniProtKB-KW"/>
</dbReference>
<evidence type="ECO:0000313" key="9">
    <source>
        <dbReference type="Proteomes" id="UP000532194"/>
    </source>
</evidence>
<feature type="domain" description="NlpC/P60" evidence="7">
    <location>
        <begin position="136"/>
        <end position="250"/>
    </location>
</feature>
<keyword evidence="4" id="KW-0788">Thiol protease</keyword>
<keyword evidence="6" id="KW-0732">Signal</keyword>
<dbReference type="InterPro" id="IPR038765">
    <property type="entry name" value="Papain-like_cys_pep_sf"/>
</dbReference>
<feature type="signal peptide" evidence="6">
    <location>
        <begin position="1"/>
        <end position="26"/>
    </location>
</feature>
<dbReference type="InterPro" id="IPR000064">
    <property type="entry name" value="NLP_P60_dom"/>
</dbReference>
<keyword evidence="3" id="KW-0378">Hydrolase</keyword>
<gene>
    <name evidence="8" type="ORF">G1C95_1357</name>
</gene>
<protein>
    <submittedName>
        <fullName evidence="8">Peptidase P60</fullName>
    </submittedName>
</protein>
<evidence type="ECO:0000259" key="7">
    <source>
        <dbReference type="PROSITE" id="PS51935"/>
    </source>
</evidence>
<dbReference type="PANTHER" id="PTHR47053">
    <property type="entry name" value="MUREIN DD-ENDOPEPTIDASE MEPH-RELATED"/>
    <property type="match status" value="1"/>
</dbReference>
<evidence type="ECO:0000256" key="6">
    <source>
        <dbReference type="SAM" id="SignalP"/>
    </source>
</evidence>
<feature type="compositionally biased region" description="Low complexity" evidence="5">
    <location>
        <begin position="115"/>
        <end position="132"/>
    </location>
</feature>
<dbReference type="Gene3D" id="3.90.1720.10">
    <property type="entry name" value="endopeptidase domain like (from Nostoc punctiforme)"/>
    <property type="match status" value="1"/>
</dbReference>
<evidence type="ECO:0000256" key="5">
    <source>
        <dbReference type="SAM" id="MobiDB-lite"/>
    </source>
</evidence>
<dbReference type="Pfam" id="PF00877">
    <property type="entry name" value="NLPC_P60"/>
    <property type="match status" value="1"/>
</dbReference>
<proteinExistence type="inferred from homology"/>
<name>A0A7Y0HRK5_9BIFI</name>
<comment type="caution">
    <text evidence="8">The sequence shown here is derived from an EMBL/GenBank/DDBJ whole genome shotgun (WGS) entry which is preliminary data.</text>
</comment>
<keyword evidence="9" id="KW-1185">Reference proteome</keyword>
<keyword evidence="2" id="KW-0645">Protease</keyword>
<evidence type="ECO:0000313" key="8">
    <source>
        <dbReference type="EMBL" id="NMM94170.1"/>
    </source>
</evidence>
<organism evidence="8 9">
    <name type="scientific">Bifidobacterium oedipodis</name>
    <dbReference type="NCBI Taxonomy" id="2675322"/>
    <lineage>
        <taxon>Bacteria</taxon>
        <taxon>Bacillati</taxon>
        <taxon>Actinomycetota</taxon>
        <taxon>Actinomycetes</taxon>
        <taxon>Bifidobacteriales</taxon>
        <taxon>Bifidobacteriaceae</taxon>
        <taxon>Bifidobacterium</taxon>
    </lineage>
</organism>
<dbReference type="EMBL" id="JAAIII010000003">
    <property type="protein sequence ID" value="NMM94170.1"/>
    <property type="molecule type" value="Genomic_DNA"/>
</dbReference>
<dbReference type="PANTHER" id="PTHR47053:SF1">
    <property type="entry name" value="MUREIN DD-ENDOPEPTIDASE MEPH-RELATED"/>
    <property type="match status" value="1"/>
</dbReference>
<dbReference type="SUPFAM" id="SSF54001">
    <property type="entry name" value="Cysteine proteinases"/>
    <property type="match status" value="1"/>
</dbReference>
<dbReference type="PROSITE" id="PS51935">
    <property type="entry name" value="NLPC_P60"/>
    <property type="match status" value="1"/>
</dbReference>
<sequence>MKIKQIVSVVAAVAATGILCAGVAPAANSAEESAVVSSRSFPKVVSVKKNLLAEASSTAVDDASNWGGIENLNVPETESQAEKEAAAQQQADEQAAQQQAEAANRSSQREALGNSDAAGTADGTGTDSTAGSVEAPAANSSIGAYAAQFVGYPYVYGGNTPAGWDCSGFTQWVFAQFGKNIGRTTYQQVNAGVHVTDPQPGDLMISTDVSHAGIYLGNGLMIHAMNPSTGTQISAVASVVPSSYYYIRVQ</sequence>
<evidence type="ECO:0000256" key="3">
    <source>
        <dbReference type="ARBA" id="ARBA00022801"/>
    </source>
</evidence>
<feature type="compositionally biased region" description="Low complexity" evidence="5">
    <location>
        <begin position="86"/>
        <end position="103"/>
    </location>
</feature>
<comment type="similarity">
    <text evidence="1">Belongs to the peptidase C40 family.</text>
</comment>
<accession>A0A7Y0HRK5</accession>
<dbReference type="InterPro" id="IPR051202">
    <property type="entry name" value="Peptidase_C40"/>
</dbReference>
<evidence type="ECO:0000256" key="2">
    <source>
        <dbReference type="ARBA" id="ARBA00022670"/>
    </source>
</evidence>
<dbReference type="Proteomes" id="UP000532194">
    <property type="component" value="Unassembled WGS sequence"/>
</dbReference>
<evidence type="ECO:0000256" key="1">
    <source>
        <dbReference type="ARBA" id="ARBA00007074"/>
    </source>
</evidence>
<dbReference type="GO" id="GO:0008234">
    <property type="term" value="F:cysteine-type peptidase activity"/>
    <property type="evidence" value="ECO:0007669"/>
    <property type="project" value="UniProtKB-KW"/>
</dbReference>